<feature type="transmembrane region" description="Helical" evidence="1">
    <location>
        <begin position="68"/>
        <end position="91"/>
    </location>
</feature>
<keyword evidence="1" id="KW-1133">Transmembrane helix</keyword>
<feature type="transmembrane region" description="Helical" evidence="1">
    <location>
        <begin position="26"/>
        <end position="48"/>
    </location>
</feature>
<organism evidence="2 3">
    <name type="scientific">Chitinophaga nivalis</name>
    <dbReference type="NCBI Taxonomy" id="2991709"/>
    <lineage>
        <taxon>Bacteria</taxon>
        <taxon>Pseudomonadati</taxon>
        <taxon>Bacteroidota</taxon>
        <taxon>Chitinophagia</taxon>
        <taxon>Chitinophagales</taxon>
        <taxon>Chitinophagaceae</taxon>
        <taxon>Chitinophaga</taxon>
    </lineage>
</organism>
<evidence type="ECO:0000313" key="2">
    <source>
        <dbReference type="EMBL" id="MCW3486295.1"/>
    </source>
</evidence>
<evidence type="ECO:0000313" key="3">
    <source>
        <dbReference type="Proteomes" id="UP001207742"/>
    </source>
</evidence>
<evidence type="ECO:0008006" key="4">
    <source>
        <dbReference type="Google" id="ProtNLM"/>
    </source>
</evidence>
<gene>
    <name evidence="2" type="ORF">OL497_20505</name>
</gene>
<sequence>METETNKNDDYFAEDHLYEGRKKAPYFRMISQGLIGLFFSGAGVYQLIRIQKWEATGGSIKMNDFQQLLYKLVGKWGIFAFLLGLGAVFFYKAYTRWRRIKVQERLS</sequence>
<protein>
    <recommendedName>
        <fullName evidence="4">DUF1206 domain-containing protein</fullName>
    </recommendedName>
</protein>
<keyword evidence="1" id="KW-0812">Transmembrane</keyword>
<dbReference type="RefSeq" id="WP_264733111.1">
    <property type="nucleotide sequence ID" value="NZ_JAPDNR010000001.1"/>
</dbReference>
<dbReference type="EMBL" id="JAPDNS010000002">
    <property type="protein sequence ID" value="MCW3486295.1"/>
    <property type="molecule type" value="Genomic_DNA"/>
</dbReference>
<comment type="caution">
    <text evidence="2">The sequence shown here is derived from an EMBL/GenBank/DDBJ whole genome shotgun (WGS) entry which is preliminary data.</text>
</comment>
<keyword evidence="1" id="KW-0472">Membrane</keyword>
<proteinExistence type="predicted"/>
<evidence type="ECO:0000256" key="1">
    <source>
        <dbReference type="SAM" id="Phobius"/>
    </source>
</evidence>
<dbReference type="Proteomes" id="UP001207742">
    <property type="component" value="Unassembled WGS sequence"/>
</dbReference>
<accession>A0ABT3IRB3</accession>
<reference evidence="2 3" key="1">
    <citation type="submission" date="2022-10" db="EMBL/GenBank/DDBJ databases">
        <title>Chitinophaga nivalis PC15 sp. nov., isolated from Pyeongchang county, South Korea.</title>
        <authorList>
            <person name="Trinh H.N."/>
        </authorList>
    </citation>
    <scope>NUCLEOTIDE SEQUENCE [LARGE SCALE GENOMIC DNA]</scope>
    <source>
        <strain evidence="2 3">PC14</strain>
    </source>
</reference>
<keyword evidence="3" id="KW-1185">Reference proteome</keyword>
<name>A0ABT3IRB3_9BACT</name>